<evidence type="ECO:0000313" key="2">
    <source>
        <dbReference type="WBParaSite" id="Hba_06630"/>
    </source>
</evidence>
<proteinExistence type="predicted"/>
<accession>A0A1I7WNA4</accession>
<sequence length="59" mass="6778">MKYDIGWKIMKIRQMFANNYVLSEAALELDVARKEIALCGEKLVGGYYSNNDNNILTTF</sequence>
<organism evidence="1 2">
    <name type="scientific">Heterorhabditis bacteriophora</name>
    <name type="common">Entomopathogenic nematode worm</name>
    <dbReference type="NCBI Taxonomy" id="37862"/>
    <lineage>
        <taxon>Eukaryota</taxon>
        <taxon>Metazoa</taxon>
        <taxon>Ecdysozoa</taxon>
        <taxon>Nematoda</taxon>
        <taxon>Chromadorea</taxon>
        <taxon>Rhabditida</taxon>
        <taxon>Rhabditina</taxon>
        <taxon>Rhabditomorpha</taxon>
        <taxon>Strongyloidea</taxon>
        <taxon>Heterorhabditidae</taxon>
        <taxon>Heterorhabditis</taxon>
    </lineage>
</organism>
<keyword evidence="1" id="KW-1185">Reference proteome</keyword>
<protein>
    <submittedName>
        <fullName evidence="2">Transcriptional regulator</fullName>
    </submittedName>
</protein>
<reference evidence="2" key="1">
    <citation type="submission" date="2016-11" db="UniProtKB">
        <authorList>
            <consortium name="WormBaseParasite"/>
        </authorList>
    </citation>
    <scope>IDENTIFICATION</scope>
</reference>
<dbReference type="Proteomes" id="UP000095283">
    <property type="component" value="Unplaced"/>
</dbReference>
<dbReference type="AlphaFoldDB" id="A0A1I7WNA4"/>
<name>A0A1I7WNA4_HETBA</name>
<dbReference type="WBParaSite" id="Hba_06630">
    <property type="protein sequence ID" value="Hba_06630"/>
    <property type="gene ID" value="Hba_06630"/>
</dbReference>
<evidence type="ECO:0000313" key="1">
    <source>
        <dbReference type="Proteomes" id="UP000095283"/>
    </source>
</evidence>